<keyword evidence="4" id="KW-0132">Cell division</keyword>
<evidence type="ECO:0000313" key="5">
    <source>
        <dbReference type="Proteomes" id="UP000242930"/>
    </source>
</evidence>
<dbReference type="PANTHER" id="PTHR38687:SF1">
    <property type="entry name" value="CELL DIVISION PROTEIN DEDD"/>
    <property type="match status" value="1"/>
</dbReference>
<feature type="region of interest" description="Disordered" evidence="1">
    <location>
        <begin position="1"/>
        <end position="23"/>
    </location>
</feature>
<dbReference type="Pfam" id="PF05036">
    <property type="entry name" value="SPOR"/>
    <property type="match status" value="1"/>
</dbReference>
<keyword evidence="5" id="KW-1185">Reference proteome</keyword>
<dbReference type="GO" id="GO:0032506">
    <property type="term" value="P:cytokinetic process"/>
    <property type="evidence" value="ECO:0007669"/>
    <property type="project" value="TreeGrafter"/>
</dbReference>
<feature type="domain" description="SPOR" evidence="3">
    <location>
        <begin position="186"/>
        <end position="265"/>
    </location>
</feature>
<evidence type="ECO:0000313" key="4">
    <source>
        <dbReference type="EMBL" id="SEI80643.1"/>
    </source>
</evidence>
<keyword evidence="2" id="KW-0472">Membrane</keyword>
<feature type="region of interest" description="Disordered" evidence="1">
    <location>
        <begin position="53"/>
        <end position="78"/>
    </location>
</feature>
<dbReference type="EMBL" id="FNZE01000002">
    <property type="protein sequence ID" value="SEI80643.1"/>
    <property type="molecule type" value="Genomic_DNA"/>
</dbReference>
<dbReference type="STRING" id="915471.SAMN05216201_102280"/>
<sequence>MAARKQKPKPRGASRTRSAPAKKPVPGWIWLASGLVIGGFLVFLSQLKPGSDEVKRAVAGKPETAASQPAKPATPPRPKYEFYEELAKANPSPLPGSQPTPEQVQAVEAARAQALLEGRTPPPRLIVAPAATAATTATAPVAAALTAAPKPVQAAPQPQAQSPAPAAKPPAVTKTPAAQPAATSPAKPSSRFVLQAGSFASRDQAESARAKLLLLGQDARIESGKVGDKMWHRLVVGPFASRQQADGAQKQLGANGVSSVVQQRR</sequence>
<dbReference type="Proteomes" id="UP000242930">
    <property type="component" value="Unassembled WGS sequence"/>
</dbReference>
<dbReference type="GO" id="GO:0030428">
    <property type="term" value="C:cell septum"/>
    <property type="evidence" value="ECO:0007669"/>
    <property type="project" value="TreeGrafter"/>
</dbReference>
<name>A0A1H6TKN8_9PSED</name>
<feature type="transmembrane region" description="Helical" evidence="2">
    <location>
        <begin position="27"/>
        <end position="47"/>
    </location>
</feature>
<feature type="compositionally biased region" description="Polar residues" evidence="1">
    <location>
        <begin position="256"/>
        <end position="265"/>
    </location>
</feature>
<dbReference type="RefSeq" id="WP_090307040.1">
    <property type="nucleotide sequence ID" value="NZ_FNZE01000002.1"/>
</dbReference>
<protein>
    <submittedName>
        <fullName evidence="4">Cell division protein FtsN</fullName>
    </submittedName>
</protein>
<dbReference type="InterPro" id="IPR036680">
    <property type="entry name" value="SPOR-like_sf"/>
</dbReference>
<dbReference type="Gene3D" id="3.30.70.1070">
    <property type="entry name" value="Sporulation related repeat"/>
    <property type="match status" value="1"/>
</dbReference>
<dbReference type="PROSITE" id="PS51724">
    <property type="entry name" value="SPOR"/>
    <property type="match status" value="1"/>
</dbReference>
<evidence type="ECO:0000256" key="1">
    <source>
        <dbReference type="SAM" id="MobiDB-lite"/>
    </source>
</evidence>
<reference evidence="5" key="1">
    <citation type="submission" date="2016-10" db="EMBL/GenBank/DDBJ databases">
        <authorList>
            <person name="Varghese N."/>
            <person name="Submissions S."/>
        </authorList>
    </citation>
    <scope>NUCLEOTIDE SEQUENCE [LARGE SCALE GENOMIC DNA]</scope>
    <source>
        <strain evidence="5">LMG 25967</strain>
    </source>
</reference>
<accession>A0A1H6TKN8</accession>
<dbReference type="GO" id="GO:0042834">
    <property type="term" value="F:peptidoglycan binding"/>
    <property type="evidence" value="ECO:0007669"/>
    <property type="project" value="InterPro"/>
</dbReference>
<dbReference type="InterPro" id="IPR052521">
    <property type="entry name" value="Cell_div_SPOR-domain"/>
</dbReference>
<gene>
    <name evidence="4" type="ORF">SAMN05216201_102280</name>
</gene>
<keyword evidence="2" id="KW-1133">Transmembrane helix</keyword>
<dbReference type="GO" id="GO:0032153">
    <property type="term" value="C:cell division site"/>
    <property type="evidence" value="ECO:0007669"/>
    <property type="project" value="TreeGrafter"/>
</dbReference>
<organism evidence="4 5">
    <name type="scientific">Pseudomonas linyingensis</name>
    <dbReference type="NCBI Taxonomy" id="915471"/>
    <lineage>
        <taxon>Bacteria</taxon>
        <taxon>Pseudomonadati</taxon>
        <taxon>Pseudomonadota</taxon>
        <taxon>Gammaproteobacteria</taxon>
        <taxon>Pseudomonadales</taxon>
        <taxon>Pseudomonadaceae</taxon>
        <taxon>Pseudomonas</taxon>
    </lineage>
</organism>
<dbReference type="OrthoDB" id="8558195at2"/>
<feature type="region of interest" description="Disordered" evidence="1">
    <location>
        <begin position="150"/>
        <end position="189"/>
    </location>
</feature>
<keyword evidence="4" id="KW-0131">Cell cycle</keyword>
<evidence type="ECO:0000259" key="3">
    <source>
        <dbReference type="PROSITE" id="PS51724"/>
    </source>
</evidence>
<feature type="region of interest" description="Disordered" evidence="1">
    <location>
        <begin position="243"/>
        <end position="265"/>
    </location>
</feature>
<feature type="compositionally biased region" description="Basic residues" evidence="1">
    <location>
        <begin position="1"/>
        <end position="14"/>
    </location>
</feature>
<dbReference type="PANTHER" id="PTHR38687">
    <property type="entry name" value="CELL DIVISION PROTEIN DEDD-RELATED"/>
    <property type="match status" value="1"/>
</dbReference>
<proteinExistence type="predicted"/>
<dbReference type="InterPro" id="IPR007730">
    <property type="entry name" value="SPOR-like_dom"/>
</dbReference>
<keyword evidence="2" id="KW-0812">Transmembrane</keyword>
<evidence type="ECO:0000256" key="2">
    <source>
        <dbReference type="SAM" id="Phobius"/>
    </source>
</evidence>
<dbReference type="SUPFAM" id="SSF110997">
    <property type="entry name" value="Sporulation related repeat"/>
    <property type="match status" value="1"/>
</dbReference>
<dbReference type="AlphaFoldDB" id="A0A1H6TKN8"/>